<reference evidence="1 2" key="1">
    <citation type="submission" date="2019-01" db="EMBL/GenBank/DDBJ databases">
        <title>Comparative genomic analysis identifies haemin-independent Haemophilus haemolyticus: a formal re-classification of Haemophilus intermedius.</title>
        <authorList>
            <person name="Harris T.M."/>
            <person name="Price E.P."/>
            <person name="Sarovich D.S."/>
            <person name="Norskov-Lauritsen N."/>
            <person name="Beissbarth J."/>
            <person name="Chang A.B."/>
            <person name="Smith-Vaughan H.C."/>
        </authorList>
    </citation>
    <scope>NUCLEOTIDE SEQUENCE [LARGE SCALE GENOMIC DNA]</scope>
    <source>
        <strain evidence="1 2">PN24</strain>
    </source>
</reference>
<comment type="caution">
    <text evidence="1">The sequence shown here is derived from an EMBL/GenBank/DDBJ whole genome shotgun (WGS) entry which is preliminary data.</text>
</comment>
<dbReference type="Proteomes" id="UP000317926">
    <property type="component" value="Unassembled WGS sequence"/>
</dbReference>
<sequence length="111" mass="12872">MTKQTIENSTVHHLAGRDVNITNIYHKEGAPFPRTRLVAEILAVRNCSAHLEFVINTHADKCYGSHYFKEMKETELQAMHEFACHLRDLLAEQQRPSWVKQLLSWIKSRGV</sequence>
<dbReference type="AlphaFoldDB" id="A0A502JNE3"/>
<dbReference type="RefSeq" id="WP_140518870.1">
    <property type="nucleotide sequence ID" value="NZ_JACBKC010000011.1"/>
</dbReference>
<organism evidence="1 2">
    <name type="scientific">Haemophilus haemolyticus</name>
    <dbReference type="NCBI Taxonomy" id="726"/>
    <lineage>
        <taxon>Bacteria</taxon>
        <taxon>Pseudomonadati</taxon>
        <taxon>Pseudomonadota</taxon>
        <taxon>Gammaproteobacteria</taxon>
        <taxon>Pasteurellales</taxon>
        <taxon>Pasteurellaceae</taxon>
        <taxon>Haemophilus</taxon>
    </lineage>
</organism>
<name>A0A502JNE3_HAEHA</name>
<dbReference type="EMBL" id="SDPK01000011">
    <property type="protein sequence ID" value="TPH00774.1"/>
    <property type="molecule type" value="Genomic_DNA"/>
</dbReference>
<evidence type="ECO:0000313" key="1">
    <source>
        <dbReference type="EMBL" id="TPH00774.1"/>
    </source>
</evidence>
<gene>
    <name evidence="1" type="ORF">EUX55_02885</name>
</gene>
<protein>
    <submittedName>
        <fullName evidence="1">Uncharacterized protein</fullName>
    </submittedName>
</protein>
<accession>A0A502JNE3</accession>
<evidence type="ECO:0000313" key="2">
    <source>
        <dbReference type="Proteomes" id="UP000317926"/>
    </source>
</evidence>
<proteinExistence type="predicted"/>